<feature type="compositionally biased region" description="Polar residues" evidence="1">
    <location>
        <begin position="834"/>
        <end position="847"/>
    </location>
</feature>
<feature type="region of interest" description="Disordered" evidence="1">
    <location>
        <begin position="703"/>
        <end position="865"/>
    </location>
</feature>
<feature type="compositionally biased region" description="Polar residues" evidence="1">
    <location>
        <begin position="366"/>
        <end position="380"/>
    </location>
</feature>
<dbReference type="KEGG" id="tot:TOT_040000812"/>
<keyword evidence="4" id="KW-1185">Reference proteome</keyword>
<gene>
    <name evidence="3" type="ORF">TOT_040000812</name>
</gene>
<feature type="compositionally biased region" description="Acidic residues" evidence="1">
    <location>
        <begin position="855"/>
        <end position="865"/>
    </location>
</feature>
<proteinExistence type="predicted"/>
<name>J7M4R6_THEOR</name>
<dbReference type="InterPro" id="IPR007480">
    <property type="entry name" value="DUF529"/>
</dbReference>
<reference evidence="3 4" key="1">
    <citation type="journal article" date="2012" name="MBio">
        <title>Comparative genome analysis of three eukaryotic parasites with differing abilities to transform leukocytes reveals key mediators of Theileria-induced leukocyte transformation.</title>
        <authorList>
            <person name="Hayashida K."/>
            <person name="Hara Y."/>
            <person name="Abe T."/>
            <person name="Yamasaki C."/>
            <person name="Toyoda A."/>
            <person name="Kosuge T."/>
            <person name="Suzuki Y."/>
            <person name="Sato Y."/>
            <person name="Kawashima S."/>
            <person name="Katayama T."/>
            <person name="Wakaguri H."/>
            <person name="Inoue N."/>
            <person name="Homma K."/>
            <person name="Tada-Umezaki M."/>
            <person name="Yagi Y."/>
            <person name="Fujii Y."/>
            <person name="Habara T."/>
            <person name="Kanehisa M."/>
            <person name="Watanabe H."/>
            <person name="Ito K."/>
            <person name="Gojobori T."/>
            <person name="Sugawara H."/>
            <person name="Imanishi T."/>
            <person name="Weir W."/>
            <person name="Gardner M."/>
            <person name="Pain A."/>
            <person name="Shiels B."/>
            <person name="Hattori M."/>
            <person name="Nene V."/>
            <person name="Sugimoto C."/>
        </authorList>
    </citation>
    <scope>NUCLEOTIDE SEQUENCE [LARGE SCALE GENOMIC DNA]</scope>
    <source>
        <strain evidence="3 4">Shintoku</strain>
    </source>
</reference>
<feature type="compositionally biased region" description="Polar residues" evidence="1">
    <location>
        <begin position="740"/>
        <end position="749"/>
    </location>
</feature>
<feature type="region of interest" description="Disordered" evidence="1">
    <location>
        <begin position="366"/>
        <end position="400"/>
    </location>
</feature>
<feature type="region of interest" description="Disordered" evidence="1">
    <location>
        <begin position="55"/>
        <end position="95"/>
    </location>
</feature>
<evidence type="ECO:0000256" key="1">
    <source>
        <dbReference type="SAM" id="MobiDB-lite"/>
    </source>
</evidence>
<feature type="chain" id="PRO_5003794855" evidence="2">
    <location>
        <begin position="28"/>
        <end position="865"/>
    </location>
</feature>
<keyword evidence="2" id="KW-0732">Signal</keyword>
<feature type="compositionally biased region" description="Polar residues" evidence="1">
    <location>
        <begin position="55"/>
        <end position="91"/>
    </location>
</feature>
<accession>J7M4R6</accession>
<dbReference type="AlphaFoldDB" id="J7M4R6"/>
<feature type="region of interest" description="Disordered" evidence="1">
    <location>
        <begin position="602"/>
        <end position="632"/>
    </location>
</feature>
<organism evidence="3 4">
    <name type="scientific">Theileria orientalis strain Shintoku</name>
    <dbReference type="NCBI Taxonomy" id="869250"/>
    <lineage>
        <taxon>Eukaryota</taxon>
        <taxon>Sar</taxon>
        <taxon>Alveolata</taxon>
        <taxon>Apicomplexa</taxon>
        <taxon>Aconoidasida</taxon>
        <taxon>Piroplasmida</taxon>
        <taxon>Theileriidae</taxon>
        <taxon>Theileria</taxon>
    </lineage>
</organism>
<protein>
    <submittedName>
        <fullName evidence="3">Uncharacterized protein</fullName>
    </submittedName>
</protein>
<evidence type="ECO:0000313" key="3">
    <source>
        <dbReference type="EMBL" id="BAM42445.1"/>
    </source>
</evidence>
<feature type="compositionally biased region" description="Polar residues" evidence="1">
    <location>
        <begin position="602"/>
        <end position="612"/>
    </location>
</feature>
<evidence type="ECO:0000313" key="4">
    <source>
        <dbReference type="Proteomes" id="UP000003786"/>
    </source>
</evidence>
<feature type="compositionally biased region" description="Acidic residues" evidence="1">
    <location>
        <begin position="789"/>
        <end position="800"/>
    </location>
</feature>
<dbReference type="OrthoDB" id="10557689at2759"/>
<dbReference type="RefSeq" id="XP_009692746.1">
    <property type="nucleotide sequence ID" value="XM_009694451.1"/>
</dbReference>
<feature type="signal peptide" evidence="2">
    <location>
        <begin position="1"/>
        <end position="27"/>
    </location>
</feature>
<dbReference type="Pfam" id="PF04385">
    <property type="entry name" value="FAINT"/>
    <property type="match status" value="1"/>
</dbReference>
<dbReference type="EMBL" id="AP011949">
    <property type="protein sequence ID" value="BAM42445.1"/>
    <property type="molecule type" value="Genomic_DNA"/>
</dbReference>
<dbReference type="VEuPathDB" id="PiroplasmaDB:TOT_040000812"/>
<feature type="compositionally biased region" description="Low complexity" evidence="1">
    <location>
        <begin position="763"/>
        <end position="776"/>
    </location>
</feature>
<dbReference type="GeneID" id="20716854"/>
<sequence length="865" mass="97183">MGFHGFNTPIWILVIFLALYRSNLVESADTAAQIAPNEEQKPGMIVLSLSPEWNDSSSQATYPQPNQAFQPVTSQLSQPGQAQSGTSQTSPPEHPLQVTQEPVIIDPENLTKEQLVDLLVKYCADFTELKSRFDYLKNLTERLSKPPPLGDQSVILNINSKMSTDLFKYTKANNVDTYIPREGFKFKLVRQYKEVLWHTLNRALYANKVDVYDSAPYKVTKEDGTEEFVDKHKAIIHHSDGKQSEVLFTLEPEDNVFLVQLDIGIKHSTKAFVYKRNPVLHRQKFICKPEFLFTKVWNNGRVVWPPVPDPSKPEEETLYSRKVLIDSSDGSPRLRVFFYGANEEDDDDEADPNYVIVPNPNLASLQVSRPTDVQPPSQDTMAVVSPQKETGVKPAPTPETAFLDKSEYPPEIKLYEPYPSDTTKVIELDQDKYMVVKPEDNVFNYQFKPEVKCNFLAYNTTQVWYHDITLHKDPYASWISYRHQNRIFVFATNLFIFEKQSDENWPGRPLYIKFYAYDPIENLNDLEINPTQYELKDTPVSNEFTFKFKDNVKCSEVRHKDIVIWSYNKSRDGTNFPKHVVFVEDTTITVVLDGKEFTFNADGSTPQAQFTPVTEAAPAPGPGKPTQEGQEAQAAVLTMDQLQQSTSQAAALTKDGTAQKEASVDIQLSLDHDEGEDVDFCLLQEHDRNVGQTTPIMGLIAEGKVPSDDESNPPQTKGTTPDGVEFSDVKLPKDDEDNEPVSSPVTAQIQRAGAVAQRAQPRTISTSALTAKAASAQPGSTGSLRVDLDFVDSEDEEEDFELIKRKLVPSQPKKQVEGASEATATKKPDAGSMVTGQDTVSQSIPESNQTPDTTTDNDQDQFEHR</sequence>
<dbReference type="Proteomes" id="UP000003786">
    <property type="component" value="Chromosome 4"/>
</dbReference>
<evidence type="ECO:0000256" key="2">
    <source>
        <dbReference type="SAM" id="SignalP"/>
    </source>
</evidence>